<evidence type="ECO:0000313" key="3">
    <source>
        <dbReference type="EMBL" id="NKE07639.1"/>
    </source>
</evidence>
<reference evidence="3 4" key="1">
    <citation type="submission" date="2020-03" db="EMBL/GenBank/DDBJ databases">
        <authorList>
            <person name="Sun Q."/>
        </authorList>
    </citation>
    <scope>NUCLEOTIDE SEQUENCE [LARGE SCALE GENOMIC DNA]</scope>
    <source>
        <strain evidence="3 4">KACC 21451</strain>
    </source>
</reference>
<dbReference type="InterPro" id="IPR042001">
    <property type="entry name" value="Sortase_F"/>
</dbReference>
<name>A0A846TLI2_9BACI</name>
<organism evidence="3 4">
    <name type="scientific">Mesobacillus selenatarsenatis</name>
    <dbReference type="NCBI Taxonomy" id="388741"/>
    <lineage>
        <taxon>Bacteria</taxon>
        <taxon>Bacillati</taxon>
        <taxon>Bacillota</taxon>
        <taxon>Bacilli</taxon>
        <taxon>Bacillales</taxon>
        <taxon>Bacillaceae</taxon>
        <taxon>Mesobacillus</taxon>
    </lineage>
</organism>
<keyword evidence="1" id="KW-0378">Hydrolase</keyword>
<dbReference type="EMBL" id="JAAVUM010000018">
    <property type="protein sequence ID" value="NKE07639.1"/>
    <property type="molecule type" value="Genomic_DNA"/>
</dbReference>
<protein>
    <submittedName>
        <fullName evidence="3">Class F sortase</fullName>
    </submittedName>
</protein>
<evidence type="ECO:0000256" key="1">
    <source>
        <dbReference type="ARBA" id="ARBA00022801"/>
    </source>
</evidence>
<dbReference type="CDD" id="cd05829">
    <property type="entry name" value="Sortase_F"/>
    <property type="match status" value="1"/>
</dbReference>
<proteinExistence type="predicted"/>
<dbReference type="AlphaFoldDB" id="A0A846TLI2"/>
<accession>A0A846TLI2</accession>
<dbReference type="InterPro" id="IPR005754">
    <property type="entry name" value="Sortase"/>
</dbReference>
<evidence type="ECO:0000313" key="4">
    <source>
        <dbReference type="Proteomes" id="UP000587942"/>
    </source>
</evidence>
<feature type="active site" description="Acyl-thioester intermediate" evidence="2">
    <location>
        <position position="194"/>
    </location>
</feature>
<dbReference type="Pfam" id="PF04203">
    <property type="entry name" value="Sortase"/>
    <property type="match status" value="1"/>
</dbReference>
<sequence length="218" mass="23751">MNNLLKKIALLYLIVLLTTIPGNTLYMAAPILPVTQEVEEAPQAEADTNEVPASQTITYTPPEMGLPDIKSIDPKTITLPSIQMQASVVKVGKLANGQMGVPENIETVGWYKPGPRPGSNGNAVLAGHVDGANRPGAFFHLKKMKKGDLVHVEGMNGEKLTFKVKEIASYYPDQAPIEKIFGYSPERNLNLITCTGSFNHEEGGYEERLVVYTELVGE</sequence>
<evidence type="ECO:0000256" key="2">
    <source>
        <dbReference type="PIRSR" id="PIRSR605754-1"/>
    </source>
</evidence>
<gene>
    <name evidence="3" type="ORF">GWK17_19505</name>
</gene>
<dbReference type="GO" id="GO:0016787">
    <property type="term" value="F:hydrolase activity"/>
    <property type="evidence" value="ECO:0007669"/>
    <property type="project" value="UniProtKB-KW"/>
</dbReference>
<comment type="caution">
    <text evidence="3">The sequence shown here is derived from an EMBL/GenBank/DDBJ whole genome shotgun (WGS) entry which is preliminary data.</text>
</comment>
<feature type="active site" description="Proton donor/acceptor" evidence="2">
    <location>
        <position position="128"/>
    </location>
</feature>
<dbReference type="RefSeq" id="WP_167834028.1">
    <property type="nucleotide sequence ID" value="NZ_JAAVUM010000018.1"/>
</dbReference>
<dbReference type="SUPFAM" id="SSF63817">
    <property type="entry name" value="Sortase"/>
    <property type="match status" value="1"/>
</dbReference>
<dbReference type="InterPro" id="IPR023365">
    <property type="entry name" value="Sortase_dom-sf"/>
</dbReference>
<dbReference type="Gene3D" id="2.40.260.10">
    <property type="entry name" value="Sortase"/>
    <property type="match status" value="1"/>
</dbReference>
<dbReference type="Proteomes" id="UP000587942">
    <property type="component" value="Unassembled WGS sequence"/>
</dbReference>